<protein>
    <recommendedName>
        <fullName evidence="4">Peptidase S1 domain-containing protein</fullName>
    </recommendedName>
</protein>
<dbReference type="FunFam" id="2.40.10.10:FF:000068">
    <property type="entry name" value="transmembrane protease serine 2"/>
    <property type="match status" value="1"/>
</dbReference>
<dbReference type="SUPFAM" id="SSF50494">
    <property type="entry name" value="Trypsin-like serine proteases"/>
    <property type="match status" value="1"/>
</dbReference>
<dbReference type="AlphaFoldDB" id="A0AA38HSU1"/>
<dbReference type="SMART" id="SM00020">
    <property type="entry name" value="Tryp_SPc"/>
    <property type="match status" value="1"/>
</dbReference>
<comment type="caution">
    <text evidence="5">The sequence shown here is derived from an EMBL/GenBank/DDBJ whole genome shotgun (WGS) entry which is preliminary data.</text>
</comment>
<dbReference type="InterPro" id="IPR043504">
    <property type="entry name" value="Peptidase_S1_PA_chymotrypsin"/>
</dbReference>
<evidence type="ECO:0000313" key="6">
    <source>
        <dbReference type="Proteomes" id="UP001168821"/>
    </source>
</evidence>
<dbReference type="PANTHER" id="PTHR24256">
    <property type="entry name" value="TRYPTASE-RELATED"/>
    <property type="match status" value="1"/>
</dbReference>
<dbReference type="InterPro" id="IPR001314">
    <property type="entry name" value="Peptidase_S1A"/>
</dbReference>
<evidence type="ECO:0000256" key="2">
    <source>
        <dbReference type="ARBA" id="ARBA00024195"/>
    </source>
</evidence>
<keyword evidence="3" id="KW-0732">Signal</keyword>
<feature type="signal peptide" evidence="3">
    <location>
        <begin position="1"/>
        <end position="16"/>
    </location>
</feature>
<accession>A0AA38HSU1</accession>
<dbReference type="Proteomes" id="UP001168821">
    <property type="component" value="Unassembled WGS sequence"/>
</dbReference>
<evidence type="ECO:0000256" key="1">
    <source>
        <dbReference type="ARBA" id="ARBA00023157"/>
    </source>
</evidence>
<comment type="similarity">
    <text evidence="2">Belongs to the peptidase S1 family. CLIP subfamily.</text>
</comment>
<keyword evidence="1" id="KW-1015">Disulfide bond</keyword>
<dbReference type="InterPro" id="IPR001254">
    <property type="entry name" value="Trypsin_dom"/>
</dbReference>
<evidence type="ECO:0000313" key="5">
    <source>
        <dbReference type="EMBL" id="KAJ3643069.1"/>
    </source>
</evidence>
<gene>
    <name evidence="5" type="ORF">Zmor_025805</name>
</gene>
<name>A0AA38HSU1_9CUCU</name>
<dbReference type="Pfam" id="PF00089">
    <property type="entry name" value="Trypsin"/>
    <property type="match status" value="1"/>
</dbReference>
<dbReference type="Gene3D" id="2.40.10.10">
    <property type="entry name" value="Trypsin-like serine proteases"/>
    <property type="match status" value="1"/>
</dbReference>
<dbReference type="CDD" id="cd00190">
    <property type="entry name" value="Tryp_SPc"/>
    <property type="match status" value="1"/>
</dbReference>
<dbReference type="PRINTS" id="PR00722">
    <property type="entry name" value="CHYMOTRYPSIN"/>
</dbReference>
<evidence type="ECO:0000259" key="4">
    <source>
        <dbReference type="PROSITE" id="PS50240"/>
    </source>
</evidence>
<feature type="domain" description="Peptidase S1" evidence="4">
    <location>
        <begin position="35"/>
        <end position="267"/>
    </location>
</feature>
<organism evidence="5 6">
    <name type="scientific">Zophobas morio</name>
    <dbReference type="NCBI Taxonomy" id="2755281"/>
    <lineage>
        <taxon>Eukaryota</taxon>
        <taxon>Metazoa</taxon>
        <taxon>Ecdysozoa</taxon>
        <taxon>Arthropoda</taxon>
        <taxon>Hexapoda</taxon>
        <taxon>Insecta</taxon>
        <taxon>Pterygota</taxon>
        <taxon>Neoptera</taxon>
        <taxon>Endopterygota</taxon>
        <taxon>Coleoptera</taxon>
        <taxon>Polyphaga</taxon>
        <taxon>Cucujiformia</taxon>
        <taxon>Tenebrionidae</taxon>
        <taxon>Zophobas</taxon>
    </lineage>
</organism>
<sequence>MKTIIFVLTLICLTLAEFPRSVSRRQRHLSPSPRILGGNLAEPHSMPYQAFLEFYTETSGRYCGGSVISQNYVLTSAACANNTVEVLVTLGAHDIFLTESTQINVFSTDIIVHEHYGEDYGRLNDIAVVKLPKTIDYTFAIQPITLPKRADIDTVYIGVVGRVAGWAIDDGFISDKLFDILRYFDTTVLSSLDEACRDHNLPGTMFCTSGEFEGVYVSPCDGDTGGGFVVDGVLVGIVSYSVYCVESLPAFHTKVVNYLDWIGDNTDVVIE</sequence>
<dbReference type="GO" id="GO:0006508">
    <property type="term" value="P:proteolysis"/>
    <property type="evidence" value="ECO:0007669"/>
    <property type="project" value="InterPro"/>
</dbReference>
<evidence type="ECO:0000256" key="3">
    <source>
        <dbReference type="SAM" id="SignalP"/>
    </source>
</evidence>
<feature type="chain" id="PRO_5041435655" description="Peptidase S1 domain-containing protein" evidence="3">
    <location>
        <begin position="17"/>
        <end position="271"/>
    </location>
</feature>
<proteinExistence type="inferred from homology"/>
<dbReference type="GO" id="GO:0004252">
    <property type="term" value="F:serine-type endopeptidase activity"/>
    <property type="evidence" value="ECO:0007669"/>
    <property type="project" value="InterPro"/>
</dbReference>
<reference evidence="5" key="1">
    <citation type="journal article" date="2023" name="G3 (Bethesda)">
        <title>Whole genome assemblies of Zophobas morio and Tenebrio molitor.</title>
        <authorList>
            <person name="Kaur S."/>
            <person name="Stinson S.A."/>
            <person name="diCenzo G.C."/>
        </authorList>
    </citation>
    <scope>NUCLEOTIDE SEQUENCE</scope>
    <source>
        <strain evidence="5">QUZm001</strain>
    </source>
</reference>
<dbReference type="InterPro" id="IPR051487">
    <property type="entry name" value="Ser/Thr_Proteases_Immune/Dev"/>
</dbReference>
<dbReference type="InterPro" id="IPR009003">
    <property type="entry name" value="Peptidase_S1_PA"/>
</dbReference>
<dbReference type="PROSITE" id="PS50240">
    <property type="entry name" value="TRYPSIN_DOM"/>
    <property type="match status" value="1"/>
</dbReference>
<dbReference type="EMBL" id="JALNTZ010000008">
    <property type="protein sequence ID" value="KAJ3643069.1"/>
    <property type="molecule type" value="Genomic_DNA"/>
</dbReference>
<keyword evidence="6" id="KW-1185">Reference proteome</keyword>